<dbReference type="GO" id="GO:0016799">
    <property type="term" value="F:hydrolase activity, hydrolyzing N-glycosyl compounds"/>
    <property type="evidence" value="ECO:0007669"/>
    <property type="project" value="InterPro"/>
</dbReference>
<accession>X1EQU1</accession>
<feature type="non-terminal residue" evidence="2">
    <location>
        <position position="121"/>
    </location>
</feature>
<dbReference type="InterPro" id="IPR015886">
    <property type="entry name" value="H2TH_FPG"/>
</dbReference>
<gene>
    <name evidence="2" type="ORF">S03H2_15655</name>
</gene>
<dbReference type="InterPro" id="IPR010979">
    <property type="entry name" value="Ribosomal_uS13-like_H2TH"/>
</dbReference>
<dbReference type="GO" id="GO:0006284">
    <property type="term" value="P:base-excision repair"/>
    <property type="evidence" value="ECO:0007669"/>
    <property type="project" value="InterPro"/>
</dbReference>
<protein>
    <recommendedName>
        <fullName evidence="1">Formamidopyrimidine-DNA glycosylase H2TH DNA-binding domain-containing protein</fullName>
    </recommendedName>
</protein>
<dbReference type="Pfam" id="PF06831">
    <property type="entry name" value="H2TH"/>
    <property type="match status" value="1"/>
</dbReference>
<dbReference type="GO" id="GO:0003906">
    <property type="term" value="F:DNA-(apurinic or apyrimidinic site) endonuclease activity"/>
    <property type="evidence" value="ECO:0007669"/>
    <property type="project" value="InterPro"/>
</dbReference>
<dbReference type="SUPFAM" id="SSF46946">
    <property type="entry name" value="S13-like H2TH domain"/>
    <property type="match status" value="1"/>
</dbReference>
<proteinExistence type="predicted"/>
<dbReference type="EMBL" id="BARU01007969">
    <property type="protein sequence ID" value="GAH34947.1"/>
    <property type="molecule type" value="Genomic_DNA"/>
</dbReference>
<reference evidence="2" key="1">
    <citation type="journal article" date="2014" name="Front. Microbiol.">
        <title>High frequency of phylogenetically diverse reductive dehalogenase-homologous genes in deep subseafloor sedimentary metagenomes.</title>
        <authorList>
            <person name="Kawai M."/>
            <person name="Futagami T."/>
            <person name="Toyoda A."/>
            <person name="Takaki Y."/>
            <person name="Nishi S."/>
            <person name="Hori S."/>
            <person name="Arai W."/>
            <person name="Tsubouchi T."/>
            <person name="Morono Y."/>
            <person name="Uchiyama I."/>
            <person name="Ito T."/>
            <person name="Fujiyama A."/>
            <person name="Inagaki F."/>
            <person name="Takami H."/>
        </authorList>
    </citation>
    <scope>NUCLEOTIDE SEQUENCE</scope>
    <source>
        <strain evidence="2">Expedition CK06-06</strain>
    </source>
</reference>
<sequence length="121" mass="13959">MKSGRIRIVPEKGKIDKFTACYARLNDGRQLDIVEYGKEKMAKIYFVRDTVNISGFNNLGIDPFDPSFTEEYLKTQLFKERKKLKIFLKDQRKIAGIGNAYADEILWDAKLSPFKSSDLLS</sequence>
<dbReference type="GO" id="GO:0008270">
    <property type="term" value="F:zinc ion binding"/>
    <property type="evidence" value="ECO:0007669"/>
    <property type="project" value="InterPro"/>
</dbReference>
<name>X1EQU1_9ZZZZ</name>
<dbReference type="SMART" id="SM01232">
    <property type="entry name" value="H2TH"/>
    <property type="match status" value="1"/>
</dbReference>
<dbReference type="Gene3D" id="1.10.8.50">
    <property type="match status" value="1"/>
</dbReference>
<dbReference type="GO" id="GO:0003684">
    <property type="term" value="F:damaged DNA binding"/>
    <property type="evidence" value="ECO:0007669"/>
    <property type="project" value="InterPro"/>
</dbReference>
<dbReference type="AlphaFoldDB" id="X1EQU1"/>
<comment type="caution">
    <text evidence="2">The sequence shown here is derived from an EMBL/GenBank/DDBJ whole genome shotgun (WGS) entry which is preliminary data.</text>
</comment>
<evidence type="ECO:0000259" key="1">
    <source>
        <dbReference type="SMART" id="SM01232"/>
    </source>
</evidence>
<evidence type="ECO:0000313" key="2">
    <source>
        <dbReference type="EMBL" id="GAH34947.1"/>
    </source>
</evidence>
<organism evidence="2">
    <name type="scientific">marine sediment metagenome</name>
    <dbReference type="NCBI Taxonomy" id="412755"/>
    <lineage>
        <taxon>unclassified sequences</taxon>
        <taxon>metagenomes</taxon>
        <taxon>ecological metagenomes</taxon>
    </lineage>
</organism>
<feature type="domain" description="Formamidopyrimidine-DNA glycosylase H2TH DNA-binding" evidence="1">
    <location>
        <begin position="59"/>
        <end position="121"/>
    </location>
</feature>